<evidence type="ECO:0000256" key="10">
    <source>
        <dbReference type="SAM" id="MobiDB-lite"/>
    </source>
</evidence>
<dbReference type="GO" id="GO:0005886">
    <property type="term" value="C:plasma membrane"/>
    <property type="evidence" value="ECO:0007669"/>
    <property type="project" value="UniProtKB-SubCell"/>
</dbReference>
<dbReference type="InterPro" id="IPR019756">
    <property type="entry name" value="Pept_S26A_signal_pept_1_Ser-AS"/>
</dbReference>
<feature type="region of interest" description="Disordered" evidence="10">
    <location>
        <begin position="1"/>
        <end position="25"/>
    </location>
</feature>
<keyword evidence="5 8" id="KW-0645">Protease</keyword>
<proteinExistence type="inferred from homology"/>
<dbReference type="PANTHER" id="PTHR43390">
    <property type="entry name" value="SIGNAL PEPTIDASE I"/>
    <property type="match status" value="1"/>
</dbReference>
<evidence type="ECO:0000256" key="4">
    <source>
        <dbReference type="ARBA" id="ARBA00013208"/>
    </source>
</evidence>
<dbReference type="InterPro" id="IPR019758">
    <property type="entry name" value="Pept_S26A_signal_pept_1_CS"/>
</dbReference>
<evidence type="ECO:0000313" key="12">
    <source>
        <dbReference type="EMBL" id="OEG16943.1"/>
    </source>
</evidence>
<dbReference type="PANTHER" id="PTHR43390:SF1">
    <property type="entry name" value="CHLOROPLAST PROCESSING PEPTIDASE"/>
    <property type="match status" value="1"/>
</dbReference>
<dbReference type="InterPro" id="IPR019533">
    <property type="entry name" value="Peptidase_S26"/>
</dbReference>
<evidence type="ECO:0000256" key="5">
    <source>
        <dbReference type="ARBA" id="ARBA00022670"/>
    </source>
</evidence>
<name>A0A1E5GW57_9ENTE</name>
<comment type="caution">
    <text evidence="12">The sequence shown here is derived from an EMBL/GenBank/DDBJ whole genome shotgun (WGS) entry which is preliminary data.</text>
</comment>
<dbReference type="NCBIfam" id="TIGR02227">
    <property type="entry name" value="sigpep_I_bact"/>
    <property type="match status" value="1"/>
</dbReference>
<dbReference type="InterPro" id="IPR019757">
    <property type="entry name" value="Pept_S26A_signal_pept_1_Lys-AS"/>
</dbReference>
<comment type="subcellular location">
    <subcellularLocation>
        <location evidence="2">Cell membrane</location>
        <topology evidence="2">Single-pass type II membrane protein</topology>
    </subcellularLocation>
    <subcellularLocation>
        <location evidence="9">Membrane</location>
        <topology evidence="9">Single-pass type II membrane protein</topology>
    </subcellularLocation>
</comment>
<dbReference type="PRINTS" id="PR00727">
    <property type="entry name" value="LEADERPTASE"/>
</dbReference>
<accession>A0A1E5GW57</accession>
<dbReference type="GO" id="GO:0009003">
    <property type="term" value="F:signal peptidase activity"/>
    <property type="evidence" value="ECO:0007669"/>
    <property type="project" value="UniProtKB-EC"/>
</dbReference>
<comment type="similarity">
    <text evidence="3 9">Belongs to the peptidase S26 family.</text>
</comment>
<dbReference type="PROSITE" id="PS00760">
    <property type="entry name" value="SPASE_I_2"/>
    <property type="match status" value="1"/>
</dbReference>
<evidence type="ECO:0000256" key="8">
    <source>
        <dbReference type="RuleBase" id="RU003993"/>
    </source>
</evidence>
<dbReference type="GO" id="GO:0006465">
    <property type="term" value="P:signal peptide processing"/>
    <property type="evidence" value="ECO:0007669"/>
    <property type="project" value="InterPro"/>
</dbReference>
<evidence type="ECO:0000256" key="3">
    <source>
        <dbReference type="ARBA" id="ARBA00009370"/>
    </source>
</evidence>
<feature type="active site" evidence="7">
    <location>
        <position position="112"/>
    </location>
</feature>
<feature type="compositionally biased region" description="Basic residues" evidence="10">
    <location>
        <begin position="1"/>
        <end position="20"/>
    </location>
</feature>
<reference evidence="13" key="1">
    <citation type="submission" date="2016-09" db="EMBL/GenBank/DDBJ databases">
        <authorList>
            <person name="Gulvik C.A."/>
        </authorList>
    </citation>
    <scope>NUCLEOTIDE SEQUENCE [LARGE SCALE GENOMIC DNA]</scope>
    <source>
        <strain evidence="13">LMG 8895</strain>
    </source>
</reference>
<gene>
    <name evidence="12" type="ORF">BCR25_03130</name>
</gene>
<dbReference type="SUPFAM" id="SSF51306">
    <property type="entry name" value="LexA/Signal peptidase"/>
    <property type="match status" value="1"/>
</dbReference>
<dbReference type="InterPro" id="IPR036286">
    <property type="entry name" value="LexA/Signal_pep-like_sf"/>
</dbReference>
<dbReference type="EMBL" id="MIJY01000012">
    <property type="protein sequence ID" value="OEG16943.1"/>
    <property type="molecule type" value="Genomic_DNA"/>
</dbReference>
<dbReference type="Pfam" id="PF10502">
    <property type="entry name" value="Peptidase_S26"/>
    <property type="match status" value="1"/>
</dbReference>
<feature type="domain" description="Peptidase S26" evidence="11">
    <location>
        <begin position="48"/>
        <end position="212"/>
    </location>
</feature>
<dbReference type="InterPro" id="IPR000223">
    <property type="entry name" value="Pept_S26A_signal_pept_1"/>
</dbReference>
<comment type="catalytic activity">
    <reaction evidence="1 8">
        <text>Cleavage of hydrophobic, N-terminal signal or leader sequences from secreted and periplasmic proteins.</text>
        <dbReference type="EC" id="3.4.21.89"/>
    </reaction>
</comment>
<evidence type="ECO:0000259" key="11">
    <source>
        <dbReference type="Pfam" id="PF10502"/>
    </source>
</evidence>
<sequence length="221" mass="25196">MKRKAPASKKRKSTRKKSGGRNKAYALKAKGKQKKKSRLAAILQPQNIFFILFVILCASFLFQIKTHQVDGQSMEPTFQNRDRIFVNRTKKIKRYEIITFDPRSNEADSYVKRVIGVPGDRIWVKENSVFLLPKESNLEGLGDIPQLSIQLPDSVIKIDVSAGVAGQMARYTEIPENNYFVQGDNRNHSTDSRTLGLINSEQIEGVVVYRYYPFFKAGIVH</sequence>
<evidence type="ECO:0000256" key="6">
    <source>
        <dbReference type="ARBA" id="ARBA00022801"/>
    </source>
</evidence>
<evidence type="ECO:0000256" key="2">
    <source>
        <dbReference type="ARBA" id="ARBA00004401"/>
    </source>
</evidence>
<keyword evidence="6 8" id="KW-0378">Hydrolase</keyword>
<dbReference type="Proteomes" id="UP000095094">
    <property type="component" value="Unassembled WGS sequence"/>
</dbReference>
<dbReference type="GO" id="GO:0004252">
    <property type="term" value="F:serine-type endopeptidase activity"/>
    <property type="evidence" value="ECO:0007669"/>
    <property type="project" value="InterPro"/>
</dbReference>
<evidence type="ECO:0000256" key="7">
    <source>
        <dbReference type="PIRSR" id="PIRSR600223-1"/>
    </source>
</evidence>
<dbReference type="PROSITE" id="PS00501">
    <property type="entry name" value="SPASE_I_1"/>
    <property type="match status" value="1"/>
</dbReference>
<evidence type="ECO:0000256" key="1">
    <source>
        <dbReference type="ARBA" id="ARBA00000677"/>
    </source>
</evidence>
<dbReference type="CDD" id="cd06530">
    <property type="entry name" value="S26_SPase_I"/>
    <property type="match status" value="1"/>
</dbReference>
<organism evidence="12 13">
    <name type="scientific">Enterococcus termitis</name>
    <dbReference type="NCBI Taxonomy" id="332950"/>
    <lineage>
        <taxon>Bacteria</taxon>
        <taxon>Bacillati</taxon>
        <taxon>Bacillota</taxon>
        <taxon>Bacilli</taxon>
        <taxon>Lactobacillales</taxon>
        <taxon>Enterococcaceae</taxon>
        <taxon>Enterococcus</taxon>
    </lineage>
</organism>
<dbReference type="Gene3D" id="2.10.109.10">
    <property type="entry name" value="Umud Fragment, subunit A"/>
    <property type="match status" value="1"/>
</dbReference>
<dbReference type="EC" id="3.4.21.89" evidence="4 8"/>
<feature type="active site" evidence="7">
    <location>
        <position position="73"/>
    </location>
</feature>
<evidence type="ECO:0000256" key="9">
    <source>
        <dbReference type="RuleBase" id="RU362042"/>
    </source>
</evidence>
<dbReference type="AlphaFoldDB" id="A0A1E5GW57"/>
<protein>
    <recommendedName>
        <fullName evidence="4 8">Signal peptidase I</fullName>
        <ecNumber evidence="4 8">3.4.21.89</ecNumber>
    </recommendedName>
</protein>
<keyword evidence="13" id="KW-1185">Reference proteome</keyword>
<evidence type="ECO:0000313" key="13">
    <source>
        <dbReference type="Proteomes" id="UP000095094"/>
    </source>
</evidence>
<dbReference type="PROSITE" id="PS00761">
    <property type="entry name" value="SPASE_I_3"/>
    <property type="match status" value="1"/>
</dbReference>